<organism evidence="1 2">
    <name type="scientific">Neisseria cinerea ATCC 14685</name>
    <dbReference type="NCBI Taxonomy" id="546262"/>
    <lineage>
        <taxon>Bacteria</taxon>
        <taxon>Pseudomonadati</taxon>
        <taxon>Pseudomonadota</taxon>
        <taxon>Betaproteobacteria</taxon>
        <taxon>Neisseriales</taxon>
        <taxon>Neisseriaceae</taxon>
        <taxon>Neisseria</taxon>
    </lineage>
</organism>
<dbReference type="AlphaFoldDB" id="D0W5G3"/>
<sequence length="41" mass="4886">MMDPYESVKMHHYIKPRFGRGFARLQRLRTGSRKNGYKQSG</sequence>
<protein>
    <submittedName>
        <fullName evidence="1">Uncharacterized protein</fullName>
    </submittedName>
</protein>
<accession>D0W5G3</accession>
<proteinExistence type="predicted"/>
<name>D0W5G3_NEICI</name>
<evidence type="ECO:0000313" key="1">
    <source>
        <dbReference type="EMBL" id="EEZ70985.1"/>
    </source>
</evidence>
<dbReference type="STRING" id="546262.NEICINOT_04927"/>
<gene>
    <name evidence="1" type="ORF">NEICINOT_04927</name>
</gene>
<dbReference type="Proteomes" id="UP000003294">
    <property type="component" value="Unassembled WGS sequence"/>
</dbReference>
<reference evidence="1 2" key="1">
    <citation type="submission" date="2009-10" db="EMBL/GenBank/DDBJ databases">
        <authorList>
            <person name="Weinstock G."/>
            <person name="Sodergren E."/>
            <person name="Clifton S."/>
            <person name="Fulton L."/>
            <person name="Fulton B."/>
            <person name="Courtney L."/>
            <person name="Fronick C."/>
            <person name="Harrison M."/>
            <person name="Strong C."/>
            <person name="Farmer C."/>
            <person name="Delahaunty K."/>
            <person name="Markovic C."/>
            <person name="Hall O."/>
            <person name="Minx P."/>
            <person name="Tomlinson C."/>
            <person name="Mitreva M."/>
            <person name="Nelson J."/>
            <person name="Hou S."/>
            <person name="Wollam A."/>
            <person name="Pepin K.H."/>
            <person name="Johnson M."/>
            <person name="Bhonagiri V."/>
            <person name="Nash W.E."/>
            <person name="Warren W."/>
            <person name="Chinwalla A."/>
            <person name="Mardis E.R."/>
            <person name="Wilson R.K."/>
        </authorList>
    </citation>
    <scope>NUCLEOTIDE SEQUENCE [LARGE SCALE GENOMIC DNA]</scope>
    <source>
        <strain evidence="1 2">ATCC 14685</strain>
    </source>
</reference>
<comment type="caution">
    <text evidence="1">The sequence shown here is derived from an EMBL/GenBank/DDBJ whole genome shotgun (WGS) entry which is preliminary data.</text>
</comment>
<evidence type="ECO:0000313" key="2">
    <source>
        <dbReference type="Proteomes" id="UP000003294"/>
    </source>
</evidence>
<dbReference type="EMBL" id="ACDY02000014">
    <property type="protein sequence ID" value="EEZ70985.1"/>
    <property type="molecule type" value="Genomic_DNA"/>
</dbReference>